<feature type="chain" id="PRO_5045719321" evidence="2">
    <location>
        <begin position="23"/>
        <end position="168"/>
    </location>
</feature>
<dbReference type="EMBL" id="JAICCF010000001">
    <property type="protein sequence ID" value="MBW8683280.1"/>
    <property type="molecule type" value="Genomic_DNA"/>
</dbReference>
<evidence type="ECO:0000256" key="1">
    <source>
        <dbReference type="SAM" id="MobiDB-lite"/>
    </source>
</evidence>
<dbReference type="RefSeq" id="WP_220248503.1">
    <property type="nucleotide sequence ID" value="NZ_JAICCF010000001.1"/>
</dbReference>
<feature type="region of interest" description="Disordered" evidence="1">
    <location>
        <begin position="140"/>
        <end position="168"/>
    </location>
</feature>
<reference evidence="3 4" key="1">
    <citation type="submission" date="2021-08" db="EMBL/GenBank/DDBJ databases">
        <title>The genome sequence of Chitinophaga sp. B61.</title>
        <authorList>
            <person name="Zhang X."/>
        </authorList>
    </citation>
    <scope>NUCLEOTIDE SEQUENCE [LARGE SCALE GENOMIC DNA]</scope>
    <source>
        <strain evidence="3 4">B61</strain>
    </source>
</reference>
<evidence type="ECO:0000256" key="2">
    <source>
        <dbReference type="SAM" id="SignalP"/>
    </source>
</evidence>
<evidence type="ECO:0000313" key="3">
    <source>
        <dbReference type="EMBL" id="MBW8683280.1"/>
    </source>
</evidence>
<keyword evidence="2" id="KW-0732">Signal</keyword>
<name>A0ABS7G7K7_9BACT</name>
<sequence>MRYFLNLFAFVICILSMLTCSAQIAPGSAIELGAGLGRGIVGKIKDGKKKKSIESSISEHEINGSMIKVLRVPENKIISDAKSYIVRIQNQLDSYYELYKNNEHLTIPYYYSDINTLEALDKDWATEYYENELKEYRNYEQSSHRQKSISKTAPKLQREQSKKELLIV</sequence>
<comment type="caution">
    <text evidence="3">The sequence shown here is derived from an EMBL/GenBank/DDBJ whole genome shotgun (WGS) entry which is preliminary data.</text>
</comment>
<feature type="compositionally biased region" description="Basic and acidic residues" evidence="1">
    <location>
        <begin position="156"/>
        <end position="168"/>
    </location>
</feature>
<dbReference type="Proteomes" id="UP000812961">
    <property type="component" value="Unassembled WGS sequence"/>
</dbReference>
<evidence type="ECO:0000313" key="4">
    <source>
        <dbReference type="Proteomes" id="UP000812961"/>
    </source>
</evidence>
<organism evidence="3 4">
    <name type="scientific">Chitinophaga rhizophila</name>
    <dbReference type="NCBI Taxonomy" id="2866212"/>
    <lineage>
        <taxon>Bacteria</taxon>
        <taxon>Pseudomonadati</taxon>
        <taxon>Bacteroidota</taxon>
        <taxon>Chitinophagia</taxon>
        <taxon>Chitinophagales</taxon>
        <taxon>Chitinophagaceae</taxon>
        <taxon>Chitinophaga</taxon>
    </lineage>
</organism>
<proteinExistence type="predicted"/>
<gene>
    <name evidence="3" type="ORF">K1Y79_02950</name>
</gene>
<accession>A0ABS7G7K7</accession>
<feature type="signal peptide" evidence="2">
    <location>
        <begin position="1"/>
        <end position="22"/>
    </location>
</feature>
<keyword evidence="4" id="KW-1185">Reference proteome</keyword>
<protein>
    <submittedName>
        <fullName evidence="3">Uncharacterized protein</fullName>
    </submittedName>
</protein>